<feature type="transmembrane region" description="Helical" evidence="6">
    <location>
        <begin position="260"/>
        <end position="281"/>
    </location>
</feature>
<evidence type="ECO:0000256" key="4">
    <source>
        <dbReference type="ARBA" id="ARBA00023136"/>
    </source>
</evidence>
<dbReference type="InterPro" id="IPR034294">
    <property type="entry name" value="Aquaporin_transptr"/>
</dbReference>
<proteinExistence type="inferred from homology"/>
<dbReference type="PANTHER" id="PTHR19139:SF270">
    <property type="entry name" value="ENTOMOGLYCEROPORIN 1-RELATED"/>
    <property type="match status" value="1"/>
</dbReference>
<evidence type="ECO:0000256" key="3">
    <source>
        <dbReference type="ARBA" id="ARBA00022989"/>
    </source>
</evidence>
<dbReference type="GO" id="GO:0015267">
    <property type="term" value="F:channel activity"/>
    <property type="evidence" value="ECO:0007669"/>
    <property type="project" value="InterPro"/>
</dbReference>
<evidence type="ECO:0000256" key="1">
    <source>
        <dbReference type="ARBA" id="ARBA00004141"/>
    </source>
</evidence>
<feature type="transmembrane region" description="Helical" evidence="6">
    <location>
        <begin position="220"/>
        <end position="240"/>
    </location>
</feature>
<evidence type="ECO:0000256" key="5">
    <source>
        <dbReference type="RuleBase" id="RU000477"/>
    </source>
</evidence>
<dbReference type="SUPFAM" id="SSF81338">
    <property type="entry name" value="Aquaporin-like"/>
    <property type="match status" value="1"/>
</dbReference>
<accession>A0A6J2XJR8</accession>
<dbReference type="InterPro" id="IPR000425">
    <property type="entry name" value="MIP"/>
</dbReference>
<dbReference type="PRINTS" id="PR00783">
    <property type="entry name" value="MINTRINSICP"/>
</dbReference>
<gene>
    <name evidence="8" type="primary">LOC115878719</name>
</gene>
<keyword evidence="7" id="KW-1185">Reference proteome</keyword>
<dbReference type="KEGG" id="soy:115878719"/>
<feature type="transmembrane region" description="Helical" evidence="6">
    <location>
        <begin position="187"/>
        <end position="208"/>
    </location>
</feature>
<comment type="subcellular location">
    <subcellularLocation>
        <location evidence="1">Membrane</location>
        <topology evidence="1">Multi-pass membrane protein</topology>
    </subcellularLocation>
</comment>
<keyword evidence="4 6" id="KW-0472">Membrane</keyword>
<dbReference type="InParanoid" id="A0A6J2XJR8"/>
<reference evidence="8" key="1">
    <citation type="submission" date="2025-08" db="UniProtKB">
        <authorList>
            <consortium name="RefSeq"/>
        </authorList>
    </citation>
    <scope>IDENTIFICATION</scope>
    <source>
        <tissue evidence="8">Gonads</tissue>
    </source>
</reference>
<dbReference type="Proteomes" id="UP000504635">
    <property type="component" value="Unplaced"/>
</dbReference>
<dbReference type="GO" id="GO:0005886">
    <property type="term" value="C:plasma membrane"/>
    <property type="evidence" value="ECO:0007669"/>
    <property type="project" value="TreeGrafter"/>
</dbReference>
<feature type="transmembrane region" description="Helical" evidence="6">
    <location>
        <begin position="120"/>
        <end position="141"/>
    </location>
</feature>
<sequence>MIDNHFHQNGGVIPQIPAIPPITGIPTEKKWVASSAHTESETGKKIQITDDMSWSDRVVLFFGELGGTAILLFIGCMGCVSGITKSGVVPHEQISWTFGLAVMMAVQVFGHISGAHINPIVTVAAFVLGNISVVQVFIYFFGQLFGALTGFALLKAVTPSNYILPDNSTHIIPGVCSPGVNPNISPFQGFLVEFLITGILSWVCCAVWDSRNSDKHDSVTIRFGFTIAVLAMAAGPYTGANMNPVRSLAPALFNGDWDNHWVYWLGPLLGSFVAALIYRLLFSKDPPAKEEPEALPLNERNNKA</sequence>
<dbReference type="Pfam" id="PF00230">
    <property type="entry name" value="MIP"/>
    <property type="match status" value="1"/>
</dbReference>
<evidence type="ECO:0000313" key="8">
    <source>
        <dbReference type="RefSeq" id="XP_030751160.1"/>
    </source>
</evidence>
<dbReference type="AlphaFoldDB" id="A0A6J2XJR8"/>
<dbReference type="Gene3D" id="1.20.1080.10">
    <property type="entry name" value="Glycerol uptake facilitator protein"/>
    <property type="match status" value="1"/>
</dbReference>
<evidence type="ECO:0000256" key="6">
    <source>
        <dbReference type="SAM" id="Phobius"/>
    </source>
</evidence>
<dbReference type="CDD" id="cd00333">
    <property type="entry name" value="MIP"/>
    <property type="match status" value="1"/>
</dbReference>
<dbReference type="InterPro" id="IPR023271">
    <property type="entry name" value="Aquaporin-like"/>
</dbReference>
<evidence type="ECO:0000256" key="2">
    <source>
        <dbReference type="ARBA" id="ARBA00022692"/>
    </source>
</evidence>
<name>A0A6J2XJR8_SITOR</name>
<keyword evidence="2 5" id="KW-0812">Transmembrane</keyword>
<dbReference type="FunCoup" id="A0A6J2XJR8">
    <property type="interactions" value="35"/>
</dbReference>
<keyword evidence="5" id="KW-0813">Transport</keyword>
<evidence type="ECO:0000313" key="7">
    <source>
        <dbReference type="Proteomes" id="UP000504635"/>
    </source>
</evidence>
<dbReference type="NCBIfam" id="TIGR00861">
    <property type="entry name" value="MIP"/>
    <property type="match status" value="1"/>
</dbReference>
<comment type="similarity">
    <text evidence="5">Belongs to the MIP/aquaporin (TC 1.A.8) family.</text>
</comment>
<organism evidence="7 8">
    <name type="scientific">Sitophilus oryzae</name>
    <name type="common">Rice weevil</name>
    <name type="synonym">Curculio oryzae</name>
    <dbReference type="NCBI Taxonomy" id="7048"/>
    <lineage>
        <taxon>Eukaryota</taxon>
        <taxon>Metazoa</taxon>
        <taxon>Ecdysozoa</taxon>
        <taxon>Arthropoda</taxon>
        <taxon>Hexapoda</taxon>
        <taxon>Insecta</taxon>
        <taxon>Pterygota</taxon>
        <taxon>Neoptera</taxon>
        <taxon>Endopterygota</taxon>
        <taxon>Coleoptera</taxon>
        <taxon>Polyphaga</taxon>
        <taxon>Cucujiformia</taxon>
        <taxon>Curculionidae</taxon>
        <taxon>Dryophthorinae</taxon>
        <taxon>Sitophilus</taxon>
    </lineage>
</organism>
<feature type="transmembrane region" description="Helical" evidence="6">
    <location>
        <begin position="95"/>
        <end position="113"/>
    </location>
</feature>
<feature type="transmembrane region" description="Helical" evidence="6">
    <location>
        <begin position="58"/>
        <end position="83"/>
    </location>
</feature>
<dbReference type="FunFam" id="1.20.1080.10:FF:000020">
    <property type="entry name" value="Entomoglyceroporin 4, isoform A"/>
    <property type="match status" value="1"/>
</dbReference>
<keyword evidence="3 6" id="KW-1133">Transmembrane helix</keyword>
<protein>
    <submittedName>
        <fullName evidence="8">Aquaporin AQPAe.a-like isoform X1</fullName>
    </submittedName>
</protein>
<dbReference type="RefSeq" id="XP_030751160.1">
    <property type="nucleotide sequence ID" value="XM_030895300.1"/>
</dbReference>
<dbReference type="OrthoDB" id="3222at2759"/>
<dbReference type="PANTHER" id="PTHR19139">
    <property type="entry name" value="AQUAPORIN TRANSPORTER"/>
    <property type="match status" value="1"/>
</dbReference>
<dbReference type="GeneID" id="115878719"/>